<keyword evidence="2" id="KW-1185">Reference proteome</keyword>
<organism evidence="1 2">
    <name type="scientific">Austropuccinia psidii MF-1</name>
    <dbReference type="NCBI Taxonomy" id="1389203"/>
    <lineage>
        <taxon>Eukaryota</taxon>
        <taxon>Fungi</taxon>
        <taxon>Dikarya</taxon>
        <taxon>Basidiomycota</taxon>
        <taxon>Pucciniomycotina</taxon>
        <taxon>Pucciniomycetes</taxon>
        <taxon>Pucciniales</taxon>
        <taxon>Sphaerophragmiaceae</taxon>
        <taxon>Austropuccinia</taxon>
    </lineage>
</organism>
<sequence length="309" mass="34300">MCAYSNDLEIAQWGAFDIVISTAQQLCNSNVQQVSMSIMTLKPTGTISKPKLMLYSLFIQPPEPLFKLHHLAIMLVCLPWSPVRKWTTCFSAWGIWGLHPPCTFNEALKKALLGDRPEPLCSSASRRNFPSQLQHWLGLGAASAAIGSASSWYKRQSLPDTPSTFFLTCVTFFQMTRSSHFCVYCSLSSFLSTLFYHTPLTPLPFLLAFFSPLIHPEPPFYPLLTNLNSLVFKCCALYALSGVSPASAPEQRPTLVILAAKHTKNARPFSDPSDHSARGVSAQEALARTPLWLMMMKILPSGTGRRDPK</sequence>
<dbReference type="EMBL" id="AVOT02044969">
    <property type="protein sequence ID" value="MBW0540315.1"/>
    <property type="molecule type" value="Genomic_DNA"/>
</dbReference>
<evidence type="ECO:0000313" key="1">
    <source>
        <dbReference type="EMBL" id="MBW0540315.1"/>
    </source>
</evidence>
<evidence type="ECO:0000313" key="2">
    <source>
        <dbReference type="Proteomes" id="UP000765509"/>
    </source>
</evidence>
<dbReference type="Proteomes" id="UP000765509">
    <property type="component" value="Unassembled WGS sequence"/>
</dbReference>
<dbReference type="AlphaFoldDB" id="A0A9Q3FG47"/>
<comment type="caution">
    <text evidence="1">The sequence shown here is derived from an EMBL/GenBank/DDBJ whole genome shotgun (WGS) entry which is preliminary data.</text>
</comment>
<protein>
    <submittedName>
        <fullName evidence="1">Uncharacterized protein</fullName>
    </submittedName>
</protein>
<name>A0A9Q3FG47_9BASI</name>
<accession>A0A9Q3FG47</accession>
<reference evidence="1" key="1">
    <citation type="submission" date="2021-03" db="EMBL/GenBank/DDBJ databases">
        <title>Draft genome sequence of rust myrtle Austropuccinia psidii MF-1, a brazilian biotype.</title>
        <authorList>
            <person name="Quecine M.C."/>
            <person name="Pachon D.M.R."/>
            <person name="Bonatelli M.L."/>
            <person name="Correr F.H."/>
            <person name="Franceschini L.M."/>
            <person name="Leite T.F."/>
            <person name="Margarido G.R.A."/>
            <person name="Almeida C.A."/>
            <person name="Ferrarezi J.A."/>
            <person name="Labate C.A."/>
        </authorList>
    </citation>
    <scope>NUCLEOTIDE SEQUENCE</scope>
    <source>
        <strain evidence="1">MF-1</strain>
    </source>
</reference>
<proteinExistence type="predicted"/>
<gene>
    <name evidence="1" type="ORF">O181_080030</name>
</gene>